<dbReference type="EMBL" id="NHRJ02000005">
    <property type="protein sequence ID" value="PZE20709.1"/>
    <property type="molecule type" value="Genomic_DNA"/>
</dbReference>
<evidence type="ECO:0000313" key="2">
    <source>
        <dbReference type="EMBL" id="PZE20709.1"/>
    </source>
</evidence>
<dbReference type="Proteomes" id="UP000214746">
    <property type="component" value="Unassembled WGS sequence"/>
</dbReference>
<reference evidence="2" key="1">
    <citation type="submission" date="2018-06" db="EMBL/GenBank/DDBJ databases">
        <title>Paenibacillus xerothermodurans sp. nov. an extremely dry heat resistant spore forming bacterium isolated from the soil of Cape Canaveral, Florida.</title>
        <authorList>
            <person name="Seuylemezian A."/>
            <person name="Kaur N."/>
            <person name="Patil P."/>
            <person name="Patil P."/>
            <person name="Mayilraj S."/>
            <person name="Vaishampayan P."/>
        </authorList>
    </citation>
    <scope>NUCLEOTIDE SEQUENCE [LARGE SCALE GENOMIC DNA]</scope>
    <source>
        <strain evidence="2">ATCC 27380</strain>
    </source>
</reference>
<dbReference type="AlphaFoldDB" id="A0A2W1N7Y0"/>
<feature type="region of interest" description="Disordered" evidence="1">
    <location>
        <begin position="39"/>
        <end position="102"/>
    </location>
</feature>
<evidence type="ECO:0000256" key="1">
    <source>
        <dbReference type="SAM" id="MobiDB-lite"/>
    </source>
</evidence>
<name>A0A2W1N7Y0_PAEXE</name>
<accession>A0A2W1N7Y0</accession>
<gene>
    <name evidence="2" type="ORF">CBW46_011070</name>
</gene>
<organism evidence="2 3">
    <name type="scientific">Paenibacillus xerothermodurans</name>
    <dbReference type="NCBI Taxonomy" id="1977292"/>
    <lineage>
        <taxon>Bacteria</taxon>
        <taxon>Bacillati</taxon>
        <taxon>Bacillota</taxon>
        <taxon>Bacilli</taxon>
        <taxon>Bacillales</taxon>
        <taxon>Paenibacillaceae</taxon>
        <taxon>Paenibacillus</taxon>
    </lineage>
</organism>
<proteinExistence type="predicted"/>
<comment type="caution">
    <text evidence="2">The sequence shown here is derived from an EMBL/GenBank/DDBJ whole genome shotgun (WGS) entry which is preliminary data.</text>
</comment>
<evidence type="ECO:0000313" key="3">
    <source>
        <dbReference type="Proteomes" id="UP000214746"/>
    </source>
</evidence>
<sequence length="102" mass="11431">MMGAWLRRDTHAVKETHQSWLHKIFRFREIYTMRSASDEEGGVKMANPNEANAENEVTKADVQSTELNRLPGPDAEERLSAEEAAEVFMENAPQGNGGQNQA</sequence>
<keyword evidence="3" id="KW-1185">Reference proteome</keyword>
<feature type="compositionally biased region" description="Low complexity" evidence="1">
    <location>
        <begin position="46"/>
        <end position="55"/>
    </location>
</feature>
<protein>
    <submittedName>
        <fullName evidence="2">Uncharacterized protein</fullName>
    </submittedName>
</protein>